<name>A0A7W6G3I6_9HYPH</name>
<evidence type="ECO:0000313" key="2">
    <source>
        <dbReference type="Proteomes" id="UP000565286"/>
    </source>
</evidence>
<dbReference type="EMBL" id="JACIDV010000013">
    <property type="protein sequence ID" value="MBB3947870.1"/>
    <property type="molecule type" value="Genomic_DNA"/>
</dbReference>
<sequence length="63" mass="7267">MMNDDTQLREKIGQDLDTLHSNESPKSIFEIANDYLLGNPDLKRLTVEDIIKEEADKRGIEIH</sequence>
<gene>
    <name evidence="1" type="ORF">GGQ73_003843</name>
</gene>
<organism evidence="1 2">
    <name type="scientific">Rhizobium skierniewicense</name>
    <dbReference type="NCBI Taxonomy" id="984260"/>
    <lineage>
        <taxon>Bacteria</taxon>
        <taxon>Pseudomonadati</taxon>
        <taxon>Pseudomonadota</taxon>
        <taxon>Alphaproteobacteria</taxon>
        <taxon>Hyphomicrobiales</taxon>
        <taxon>Rhizobiaceae</taxon>
        <taxon>Rhizobium/Agrobacterium group</taxon>
        <taxon>Rhizobium</taxon>
    </lineage>
</organism>
<dbReference type="RefSeq" id="WP_234911024.1">
    <property type="nucleotide sequence ID" value="NZ_JACIDV010000013.1"/>
</dbReference>
<reference evidence="1 2" key="1">
    <citation type="submission" date="2020-08" db="EMBL/GenBank/DDBJ databases">
        <title>Genomic Encyclopedia of Type Strains, Phase IV (KMG-IV): sequencing the most valuable type-strain genomes for metagenomic binning, comparative biology and taxonomic classification.</title>
        <authorList>
            <person name="Goeker M."/>
        </authorList>
    </citation>
    <scope>NUCLEOTIDE SEQUENCE [LARGE SCALE GENOMIC DNA]</scope>
    <source>
        <strain evidence="1 2">DSM 26438</strain>
    </source>
</reference>
<proteinExistence type="predicted"/>
<keyword evidence="2" id="KW-1185">Reference proteome</keyword>
<comment type="caution">
    <text evidence="1">The sequence shown here is derived from an EMBL/GenBank/DDBJ whole genome shotgun (WGS) entry which is preliminary data.</text>
</comment>
<protein>
    <submittedName>
        <fullName evidence="1">Uncharacterized protein</fullName>
    </submittedName>
</protein>
<evidence type="ECO:0000313" key="1">
    <source>
        <dbReference type="EMBL" id="MBB3947870.1"/>
    </source>
</evidence>
<dbReference type="AlphaFoldDB" id="A0A7W6G3I6"/>
<dbReference type="Proteomes" id="UP000565286">
    <property type="component" value="Unassembled WGS sequence"/>
</dbReference>
<accession>A0A7W6G3I6</accession>